<evidence type="ECO:0000256" key="2">
    <source>
        <dbReference type="ARBA" id="ARBA00012438"/>
    </source>
</evidence>
<evidence type="ECO:0000313" key="11">
    <source>
        <dbReference type="Proteomes" id="UP000069850"/>
    </source>
</evidence>
<feature type="domain" description="PAC" evidence="8">
    <location>
        <begin position="471"/>
        <end position="521"/>
    </location>
</feature>
<dbReference type="KEGG" id="mema:MMAB1_2873"/>
<dbReference type="Proteomes" id="UP000737555">
    <property type="component" value="Unassembled WGS sequence"/>
</dbReference>
<evidence type="ECO:0000259" key="8">
    <source>
        <dbReference type="PROSITE" id="PS50113"/>
    </source>
</evidence>
<dbReference type="Pfam" id="PF08447">
    <property type="entry name" value="PAS_3"/>
    <property type="match status" value="1"/>
</dbReference>
<dbReference type="AlphaFoldDB" id="A0A0X3BPJ0"/>
<feature type="region of interest" description="Disordered" evidence="6">
    <location>
        <begin position="1"/>
        <end position="26"/>
    </location>
</feature>
<evidence type="ECO:0000313" key="10">
    <source>
        <dbReference type="EMBL" id="NQS77949.1"/>
    </source>
</evidence>
<evidence type="ECO:0000256" key="6">
    <source>
        <dbReference type="SAM" id="MobiDB-lite"/>
    </source>
</evidence>
<dbReference type="InterPro" id="IPR013656">
    <property type="entry name" value="PAS_4"/>
</dbReference>
<dbReference type="InterPro" id="IPR000700">
    <property type="entry name" value="PAS-assoc_C"/>
</dbReference>
<dbReference type="InterPro" id="IPR035965">
    <property type="entry name" value="PAS-like_dom_sf"/>
</dbReference>
<dbReference type="EMBL" id="JABMJE010000043">
    <property type="protein sequence ID" value="NQS77949.1"/>
    <property type="molecule type" value="Genomic_DNA"/>
</dbReference>
<evidence type="ECO:0000259" key="7">
    <source>
        <dbReference type="PROSITE" id="PS50112"/>
    </source>
</evidence>
<dbReference type="InterPro" id="IPR013767">
    <property type="entry name" value="PAS_fold"/>
</dbReference>
<dbReference type="GeneID" id="27138400"/>
<dbReference type="RefSeq" id="WP_062265311.1">
    <property type="nucleotide sequence ID" value="NZ_JAHAVR010000008.1"/>
</dbReference>
<keyword evidence="3" id="KW-0597">Phosphoprotein</keyword>
<evidence type="ECO:0000313" key="9">
    <source>
        <dbReference type="EMBL" id="CVK34086.1"/>
    </source>
</evidence>
<dbReference type="InterPro" id="IPR003661">
    <property type="entry name" value="HisK_dim/P_dom"/>
</dbReference>
<dbReference type="Proteomes" id="UP000069850">
    <property type="component" value="Chromosome 1"/>
</dbReference>
<dbReference type="PROSITE" id="PS50112">
    <property type="entry name" value="PAS"/>
    <property type="match status" value="3"/>
</dbReference>
<reference evidence="10" key="2">
    <citation type="submission" date="2020-05" db="EMBL/GenBank/DDBJ databases">
        <title>The first insight into the ecology of ammonia-tolerant syntrophic propionate oxidizing bacteria.</title>
        <authorList>
            <person name="Singh A."/>
            <person name="Schnurer A."/>
            <person name="Westerholm M."/>
        </authorList>
    </citation>
    <scope>NUCLEOTIDE SEQUENCE</scope>
    <source>
        <strain evidence="10">MAG54</strain>
    </source>
</reference>
<dbReference type="CDD" id="cd00082">
    <property type="entry name" value="HisKA"/>
    <property type="match status" value="1"/>
</dbReference>
<evidence type="ECO:0000256" key="4">
    <source>
        <dbReference type="ARBA" id="ARBA00022679"/>
    </source>
</evidence>
<keyword evidence="4" id="KW-0808">Transferase</keyword>
<dbReference type="GO" id="GO:0006355">
    <property type="term" value="P:regulation of DNA-templated transcription"/>
    <property type="evidence" value="ECO:0007669"/>
    <property type="project" value="InterPro"/>
</dbReference>
<dbReference type="EMBL" id="LT158599">
    <property type="protein sequence ID" value="CVK34086.1"/>
    <property type="molecule type" value="Genomic_DNA"/>
</dbReference>
<dbReference type="InterPro" id="IPR052162">
    <property type="entry name" value="Sensor_kinase/Photoreceptor"/>
</dbReference>
<feature type="domain" description="PAS" evidence="7">
    <location>
        <begin position="398"/>
        <end position="468"/>
    </location>
</feature>
<evidence type="ECO:0000256" key="5">
    <source>
        <dbReference type="ARBA" id="ARBA00022777"/>
    </source>
</evidence>
<dbReference type="Pfam" id="PF13426">
    <property type="entry name" value="PAS_9"/>
    <property type="match status" value="1"/>
</dbReference>
<gene>
    <name evidence="10" type="ORF">HQQ74_04455</name>
    <name evidence="9" type="ORF">MMAB1_2873</name>
</gene>
<feature type="compositionally biased region" description="Basic and acidic residues" evidence="6">
    <location>
        <begin position="1"/>
        <end position="19"/>
    </location>
</feature>
<dbReference type="SUPFAM" id="SSF55785">
    <property type="entry name" value="PYP-like sensor domain (PAS domain)"/>
    <property type="match status" value="4"/>
</dbReference>
<dbReference type="EC" id="2.7.13.3" evidence="2"/>
<dbReference type="CDD" id="cd00130">
    <property type="entry name" value="PAS"/>
    <property type="match status" value="4"/>
</dbReference>
<proteinExistence type="predicted"/>
<dbReference type="PROSITE" id="PS50113">
    <property type="entry name" value="PAC"/>
    <property type="match status" value="2"/>
</dbReference>
<protein>
    <recommendedName>
        <fullName evidence="2">histidine kinase</fullName>
        <ecNumber evidence="2">2.7.13.3</ecNumber>
    </recommendedName>
</protein>
<reference evidence="9 11" key="1">
    <citation type="submission" date="2016-01" db="EMBL/GenBank/DDBJ databases">
        <authorList>
            <person name="Manzoor S."/>
        </authorList>
    </citation>
    <scope>NUCLEOTIDE SEQUENCE [LARGE SCALE GENOMIC DNA]</scope>
    <source>
        <strain evidence="9">Methanoculleus sp MAB1</strain>
    </source>
</reference>
<evidence type="ECO:0000256" key="3">
    <source>
        <dbReference type="ARBA" id="ARBA00022553"/>
    </source>
</evidence>
<dbReference type="InterPro" id="IPR000014">
    <property type="entry name" value="PAS"/>
</dbReference>
<feature type="domain" description="PAC" evidence="8">
    <location>
        <begin position="94"/>
        <end position="146"/>
    </location>
</feature>
<dbReference type="GO" id="GO:0000155">
    <property type="term" value="F:phosphorelay sensor kinase activity"/>
    <property type="evidence" value="ECO:0007669"/>
    <property type="project" value="InterPro"/>
</dbReference>
<dbReference type="OrthoDB" id="116705at2157"/>
<dbReference type="NCBIfam" id="TIGR00229">
    <property type="entry name" value="sensory_box"/>
    <property type="match status" value="3"/>
</dbReference>
<dbReference type="SMART" id="SM00091">
    <property type="entry name" value="PAS"/>
    <property type="match status" value="4"/>
</dbReference>
<dbReference type="SMART" id="SM00086">
    <property type="entry name" value="PAC"/>
    <property type="match status" value="3"/>
</dbReference>
<dbReference type="InterPro" id="IPR013655">
    <property type="entry name" value="PAS_fold_3"/>
</dbReference>
<evidence type="ECO:0000256" key="1">
    <source>
        <dbReference type="ARBA" id="ARBA00000085"/>
    </source>
</evidence>
<organism evidence="9 11">
    <name type="scientific">Methanoculleus bourgensis</name>
    <dbReference type="NCBI Taxonomy" id="83986"/>
    <lineage>
        <taxon>Archaea</taxon>
        <taxon>Methanobacteriati</taxon>
        <taxon>Methanobacteriota</taxon>
        <taxon>Stenosarchaea group</taxon>
        <taxon>Methanomicrobia</taxon>
        <taxon>Methanomicrobiales</taxon>
        <taxon>Methanomicrobiaceae</taxon>
        <taxon>Methanoculleus</taxon>
    </lineage>
</organism>
<keyword evidence="5 9" id="KW-0418">Kinase</keyword>
<name>A0A0X3BPJ0_9EURY</name>
<dbReference type="Gene3D" id="3.30.450.20">
    <property type="entry name" value="PAS domain"/>
    <property type="match status" value="4"/>
</dbReference>
<feature type="domain" description="PAS" evidence="7">
    <location>
        <begin position="282"/>
        <end position="350"/>
    </location>
</feature>
<comment type="catalytic activity">
    <reaction evidence="1">
        <text>ATP + protein L-histidine = ADP + protein N-phospho-L-histidine.</text>
        <dbReference type="EC" id="2.7.13.3"/>
    </reaction>
</comment>
<dbReference type="SMART" id="SM00388">
    <property type="entry name" value="HisKA"/>
    <property type="match status" value="1"/>
</dbReference>
<dbReference type="InterPro" id="IPR001610">
    <property type="entry name" value="PAC"/>
</dbReference>
<dbReference type="Pfam" id="PF00989">
    <property type="entry name" value="PAS"/>
    <property type="match status" value="1"/>
</dbReference>
<dbReference type="PANTHER" id="PTHR43304">
    <property type="entry name" value="PHYTOCHROME-LIKE PROTEIN CPH1"/>
    <property type="match status" value="1"/>
</dbReference>
<dbReference type="Pfam" id="PF08448">
    <property type="entry name" value="PAS_4"/>
    <property type="match status" value="1"/>
</dbReference>
<sequence>MDTIKESPHTKTPAPRDPDETGAIPPAVNESIPYGIWIAGPEGDILHISDSFLDLIGMTIDECRQPEWLRLLHPEDMGAVLADRARCIASGECWNREFRVLGTDGEYHTIQSRGMPIRNDEGEVLLWAGVNLDGQQKLQPRAPGRERQARRMETLSRISGVIAQGEGNLQEICRQVVAWMPDGFRHPELISARIIIGGAVFMTGDDNHRRIVAALPAERGVAGYLEVEYQGPLPRGTRDLFKPQERNFVHTVAVMIGNVIGREETKAALKSLERQHRLLSDQILESIILMETVRDNFGEPVDYRCIAINSRAEEEIGYGRDEVIGKTFFEFFPGTSPELRAMLCRVAKTGTPEHGEAHCQKLDGYYEVRAYRPQCNQLALIVNDITVQKKTEEALRESEEKYRMLVETARDAIIVHDTKTFLYANPAAGALFGAERPEDLVGMNFIDRVHPDNRDQIRARMSEVISGEIPLPQEVQILRLDGSAVPVESATSPVAYSGKKMVQVTMRDISRRKRYEAALRRNGERFRRLFNQSPIGIEYYNPEGRLLHINRASLAIFGIPGRRDVIGYNLFEDPSTPAWAWERFRRGDEAHYTIPVDLDLARRDGTYPTTRTGTIYVDVHASPVHDRKTGVLKGILVQIQDVTDRVRMEDQRQQAFTQIEQNIEQFAILADHIRLPLQVILGTADLIDEDEASERIREQVERINSIVRQLDKGWIASREIREFLRRNELL</sequence>
<dbReference type="PANTHER" id="PTHR43304:SF1">
    <property type="entry name" value="PAC DOMAIN-CONTAINING PROTEIN"/>
    <property type="match status" value="1"/>
</dbReference>
<accession>A0A0X3BPJ0</accession>
<feature type="domain" description="PAS" evidence="7">
    <location>
        <begin position="30"/>
        <end position="91"/>
    </location>
</feature>